<keyword evidence="2" id="KW-1185">Reference proteome</keyword>
<accession>A0ACD5XXA3</accession>
<proteinExistence type="predicted"/>
<reference evidence="1" key="1">
    <citation type="submission" date="2021-05" db="EMBL/GenBank/DDBJ databases">
        <authorList>
            <person name="Scholz U."/>
            <person name="Mascher M."/>
            <person name="Fiebig A."/>
        </authorList>
    </citation>
    <scope>NUCLEOTIDE SEQUENCE [LARGE SCALE GENOMIC DNA]</scope>
</reference>
<evidence type="ECO:0000313" key="2">
    <source>
        <dbReference type="Proteomes" id="UP001732700"/>
    </source>
</evidence>
<sequence length="154" mass="17378">MRGSLPLSLSAERDSSPLPLSIRIFLWQLLRDRLPSGVEVSKRNGPGNGLCPLCGFPESCTHIMFMCPAAQFLWNFVREALGPAWRVQDLGEFLETKANRTGRGRHLFWLVFAAITWSLWKIRNKMVIERIFPWARGRHLAGDQGVGATLRGSC</sequence>
<evidence type="ECO:0000313" key="1">
    <source>
        <dbReference type="EnsemblPlants" id="AVESA.00010b.r2.5AG0851610.1.CDS"/>
    </source>
</evidence>
<name>A0ACD5XXA3_AVESA</name>
<reference evidence="1" key="2">
    <citation type="submission" date="2025-09" db="UniProtKB">
        <authorList>
            <consortium name="EnsemblPlants"/>
        </authorList>
    </citation>
    <scope>IDENTIFICATION</scope>
</reference>
<dbReference type="Proteomes" id="UP001732700">
    <property type="component" value="Chromosome 5A"/>
</dbReference>
<protein>
    <submittedName>
        <fullName evidence="1">Uncharacterized protein</fullName>
    </submittedName>
</protein>
<organism evidence="1 2">
    <name type="scientific">Avena sativa</name>
    <name type="common">Oat</name>
    <dbReference type="NCBI Taxonomy" id="4498"/>
    <lineage>
        <taxon>Eukaryota</taxon>
        <taxon>Viridiplantae</taxon>
        <taxon>Streptophyta</taxon>
        <taxon>Embryophyta</taxon>
        <taxon>Tracheophyta</taxon>
        <taxon>Spermatophyta</taxon>
        <taxon>Magnoliopsida</taxon>
        <taxon>Liliopsida</taxon>
        <taxon>Poales</taxon>
        <taxon>Poaceae</taxon>
        <taxon>BOP clade</taxon>
        <taxon>Pooideae</taxon>
        <taxon>Poodae</taxon>
        <taxon>Poeae</taxon>
        <taxon>Poeae Chloroplast Group 1 (Aveneae type)</taxon>
        <taxon>Aveninae</taxon>
        <taxon>Avena</taxon>
    </lineage>
</organism>
<dbReference type="EnsemblPlants" id="AVESA.00010b.r2.5AG0851610.1">
    <property type="protein sequence ID" value="AVESA.00010b.r2.5AG0851610.1.CDS"/>
    <property type="gene ID" value="AVESA.00010b.r2.5AG0851610"/>
</dbReference>